<dbReference type="Proteomes" id="UP000595038">
    <property type="component" value="Chromosome"/>
</dbReference>
<evidence type="ECO:0000313" key="3">
    <source>
        <dbReference type="EMBL" id="TWL29612.1"/>
    </source>
</evidence>
<dbReference type="Proteomes" id="UP000435910">
    <property type="component" value="Unassembled WGS sequence"/>
</dbReference>
<evidence type="ECO:0000313" key="2">
    <source>
        <dbReference type="EMBL" id="QPR72589.1"/>
    </source>
</evidence>
<sequence>MMKRLCIIPCGAKKIWDVDPDIGPSAAKDVYLSPFHRACRAYAQTFFTDWVILSAKHGFLKPEDIVPENYDVTFGMRHPEIMPDGGLKAQGERKNLMDCDEIVMLGGKKYRPVLRNVFGSGQQIIYPLAGYRGIGYMLQALKRAVDEGRELGEHEKNEFF</sequence>
<evidence type="ECO:0000259" key="1">
    <source>
        <dbReference type="Pfam" id="PF21818"/>
    </source>
</evidence>
<proteinExistence type="predicted"/>
<evidence type="ECO:0000313" key="5">
    <source>
        <dbReference type="Proteomes" id="UP000595038"/>
    </source>
</evidence>
<dbReference type="EMBL" id="NILC01000019">
    <property type="protein sequence ID" value="TWL29612.1"/>
    <property type="molecule type" value="Genomic_DNA"/>
</dbReference>
<dbReference type="InterPro" id="IPR049251">
    <property type="entry name" value="DUF6884"/>
</dbReference>
<protein>
    <recommendedName>
        <fullName evidence="1">DUF6884 domain-containing protein</fullName>
    </recommendedName>
</protein>
<dbReference type="OMA" id="YKGIGYM"/>
<evidence type="ECO:0000313" key="4">
    <source>
        <dbReference type="Proteomes" id="UP000435910"/>
    </source>
</evidence>
<organism evidence="3 4">
    <name type="scientific">Bacillus licheniformis</name>
    <dbReference type="NCBI Taxonomy" id="1402"/>
    <lineage>
        <taxon>Bacteria</taxon>
        <taxon>Bacillati</taxon>
        <taxon>Bacillota</taxon>
        <taxon>Bacilli</taxon>
        <taxon>Bacillales</taxon>
        <taxon>Bacillaceae</taxon>
        <taxon>Bacillus</taxon>
    </lineage>
</organism>
<feature type="domain" description="DUF6884" evidence="1">
    <location>
        <begin position="23"/>
        <end position="142"/>
    </location>
</feature>
<dbReference type="AlphaFoldDB" id="A0A415J4F0"/>
<reference evidence="3 4" key="1">
    <citation type="submission" date="2019-06" db="EMBL/GenBank/DDBJ databases">
        <title>Genome sequence analysis of &gt;100 Bacillus licheniformis strains suggests intrinsic resistance to this species.</title>
        <authorList>
            <person name="Wels M."/>
            <person name="Siezen R.J."/>
            <person name="Johansen E."/>
            <person name="Stuer-Lauridsen B."/>
            <person name="Bjerre K."/>
            <person name="Nielsen B.K.K."/>
        </authorList>
    </citation>
    <scope>NUCLEOTIDE SEQUENCE [LARGE SCALE GENOMIC DNA]</scope>
    <source>
        <strain evidence="3 4">BAC-16736</strain>
    </source>
</reference>
<dbReference type="EMBL" id="CP065647">
    <property type="protein sequence ID" value="QPR72589.1"/>
    <property type="molecule type" value="Genomic_DNA"/>
</dbReference>
<dbReference type="Pfam" id="PF21818">
    <property type="entry name" value="DUF6884"/>
    <property type="match status" value="1"/>
</dbReference>
<gene>
    <name evidence="3" type="ORF">CHCC16736_0206</name>
    <name evidence="2" type="ORF">I6G80_22845</name>
</gene>
<accession>A0A415J4F0</accession>
<reference evidence="2 5" key="2">
    <citation type="submission" date="2020-12" db="EMBL/GenBank/DDBJ databases">
        <title>FDA dAtabase for Regulatory Grade micrObial Sequences (FDA-ARGOS): Supporting development and validation of Infectious Disease Dx tests.</title>
        <authorList>
            <person name="Nelson B."/>
            <person name="Plummer A."/>
            <person name="Tallon L."/>
            <person name="Sadzewicz L."/>
            <person name="Zhao X."/>
            <person name="Boylan J."/>
            <person name="Ott S."/>
            <person name="Bowen H."/>
            <person name="Vavikolanu K."/>
            <person name="Mehta A."/>
            <person name="Aluvathingal J."/>
            <person name="Nadendla S."/>
            <person name="Myers T."/>
            <person name="Yan Y."/>
            <person name="Sichtig H."/>
        </authorList>
    </citation>
    <scope>NUCLEOTIDE SEQUENCE [LARGE SCALE GENOMIC DNA]</scope>
    <source>
        <strain evidence="2 5">FDAARGOS_923</strain>
    </source>
</reference>
<name>A0A415J4F0_BACLI</name>